<dbReference type="FunFam" id="1.20.920.20:FF:000002">
    <property type="entry name" value="Cytoplasmic dynein 1 heavy chain"/>
    <property type="match status" value="1"/>
</dbReference>
<dbReference type="eggNOG" id="KOG3595">
    <property type="taxonomic scope" value="Eukaryota"/>
</dbReference>
<evidence type="ECO:0000313" key="19">
    <source>
        <dbReference type="Proteomes" id="UP000000759"/>
    </source>
</evidence>
<sequence>MDLEALGLANYLQDDEFLNSLQATVNGWIVQIRKITTLPKSTPFLPDAAAEELTFWTQLQAELLHIQTELSSAPVELTVALLREAKRFVVVLALENNSGLEQALSYTQDVAHFIKPYPLPSLQAARSVEGVVEAVQSLFDHYGKLRQSRFYGLPRAIELLQATTLVLRDTLLAILQEQFSNLLFMDYKEYESKVRFSFLDVFVQFDDRFEEWKDFILEQGRRRKVTGLNKLIEGMSIHHLQLKDRLETIHQFRSSQERLRDVVHKVLREEEPAAMQQVESVPRQIFASLNVLDLTPSGTKALESALEEYDLQMDAMEERLAKLLRDKLTACQDAEDMFRVFARFNLLLTRRRVRASVKEFQIQLIATVALAVEKLQSKFTLKYESSAAARISRLRGIPPVAGKILWAKQMERQVQTLMERMGDVLGPDWGQQLEGRQLRKSGDELLSKLDARSFFHGWVTEWEKGLSSAAASKMNSYPIIVEPEGRDGVLTAKVNFDEKSELLFKEIRHLKWLGFGKEIPRTLSMVSDEAMSRYPYAIAVKTALRSYKSVRILVTPELERLVMPQLLEIRETISEAFDVKLSNSKVAKKRRVRWEGKEISEWVAQLTTSISKFEDRVEQLLRACDKVDIALNLLEEVDYNTDKFRAVLASIQKTIDDMSLSGYNDLDSWVRVISSEMGKVLSKRLEFALKGWNQTLQVTKESNNEDHVELIETAVVEDIPFPESITTKVSLEIVLRNQEISAVPALPMARAMFLNKLHEYFSVVCSLPRPKSGRYEVFDSVAVKNSQTSTGLEETFDNLVYLLPPKLVADAYGAIEAHIRQASAFVESWLAYQTLWDTQVSDVASSVGSDIEKWQALLLEASEARATLDTSATVAEFGPILVDYGKVQSQINLKYDSWQKELQSNFASILAQRISETREKIDGAKTRLEETTLTNASTESIVLGVTFIQEINQKSQLWRKDVDILHSCERLLKRQRYAFHSEWVETTVVKGLYDSLLQILERRTRTMEQQVPLLQTRVSAEDKKSTKELAGLIGTWNQDKPLRGNVTPPQAIEVLSKFEINLTKAHVHQENLGRAKDALGLEHTTESHEVVESLKELTDLKEVWDAMMEPYRSLEEIKDTLWSTAVMRKIRRALDDILASMRSLPNRIRQYDAYTQLHAVVKGYIEGHSLLSDLKSEALKERHWKTIFQRLGIRVPFIDLTVGILWENGILTRKKDVSEILTVAQGEMALEVFLSEVRDRWLKQELELVLFQNRTRLIRGWDDLFATLDDHIGGLALMKSSPYYRAVREFQEEGKLWEDRLTQLRAAFDAWVDVQRRWVYLEGILFGSSDIKAQLPAEWSRFKSVDSEFVSLMRRIVSKPFAMEVLNIDNLQRTLERLGNLMTVIQKALGEYLAKQRSDFSRFYFLGDDDLLEIMGNSGEPGKVLAHIGKMFAGIVGARRASGDVPENVKTRFDAMVSKDGEIVELHKPIDITAETTVKGWLKELEISMQTTLALLLQQAVGEDVYSTSAQLDEDTEVSFVGWSTKFPAQVMILAAQINWSMGVDSALGTTEPNAALADVLRVLEWKLEVMANTVLEELPADSRKKFEQLITELVRQRDVVRQLMKDSVSDPMDFRWLYHLRYNYDPKAEKVTEKLSVSLSNAKFYYGFEYLGIGERLVQTPLTDKCYLTLTQALHFRMGGSPFGPAGTGKTESVKALGAALGRFVLVFNCDETFDFSAMGRLLAGLSQVGAWGCFDEFNRLEERILSAVSQQILTIQRGLLERKSQIELLGRPVSLHNNVGIFITMNPGYEGRSNLPDNLKNLFRSFAMVVPDRKLIAQVMLYSQGIVTAEHLAGKIVDLFMLCDCRLSKQRHYDFGLRALKTLLVSAGALKRQAIEGRNLHGEDLALAEKNALIVGACNNVLPKLVAEDMVVFKEVLESTFPGSDVAKMEDTKAREEIVSVCKRSCFVPGEGFLQKILQLKQVIEMRHGVMVVGPVGVGKSTALKVLLEVLEKLDGTKGEMSIIDPKAISKERLYGSLDGTTLEWTDGVFTSLLRRIVDNQKGESDRRHWIVFDGDVDPNWVENLNSVLDDNKMLTLPSGERLSIPDNVRIILEVDSLAHATPATVSRCGMVWFSDDNVTNEMSLQHMLQRLATEDLMGDRVAGQQVPSAQIEFLNEITGQVISERTSSLVIDALEFALKQRHIMEPTSDRLLHTFRALLIQGIVLAIEYDENHPDFPITGEHMEKFAKRWLLHSLMWSFCGSASWDVRKSFSDMLLRTSGIIIPFGTDNTLYDYRVRVDDGEYELWSDNVPRMEIESHRAAASDVVITTTDTVRHSDVLGAWLTRRIPLILCGPPGSGKTMTLVNVLQSIQGVILANLNFSSRTTPEIILKTFSQYCSYVRRGKDIFLEPGESFGATSWLVVFADEVNLPEEDNYGTQRVIMFMRQLVEHGGFWRNDNVWVKTNRIQFVGACNPPTDAGRVEMSRRFMRHVPLLLVDFPAKDSLMQIYRTFNGGMMKLFPNLKGETEAMTEAMVELYTENQRKFTPAMQPQYFYSPRELSRWVRAIYESVVNSDQGLTREELVRVWTHEGLRLFADRLVDVEDKEWCSSKLDEVARKWFAGVDFEIALARPMFYTTWLSKDTRRVERGELKDFLSARLRVFYEEELDVPLVVFDEVLEHVLRIDRVLRQPMGHLLLVGDSGAGKTVLSKFVSWMNGLSIFQIKAHSRYGMEDFNEDLRGVMRRVGVDGERVCFIFDESNVLSSGFIEAINALLASGEIPGLFDGDDYTALMSAVRDTAARDGVILDSDEELWRHFTSIVQRNLHVVFTVNPSGGDWKNRSTTSPALFNRCVVDWFGTWGSKAMGEVGREFTTRLDMGDSETEGGAWGIGEGEELMKRVEDAFDDNSTGGLRQAVVAALVNMHQIAREMAEEIASSPSSITRTFLSPRDYLALIQNFVSCFNERREKVEDEQLHVNAGLSKLKQTQENVAELKQGLGTKTAELRKKETLANEKLQQMVADQNIAEKRKEEAERMSVEVEKQQKQINERKDRAQKDLDEAEPALRSAQASVRGIKKRDLDEIRNLSRPPNNVKLTLECVAIMLGETSVDWTDVRKLLAKADFIPSILNFDVDNLSAKQIKLVKEKYLDGNSELNEESVLRSSKACGPLYKWAESQIKYSTIYNNIQPLREEVAQLEEEADIIKTEKYKIEDEVKELEASIASYKADYASLIRDVEALKSEMEAVTMKIDRAESLMTSLSHESERWSKSSETFQTIMRSLVGDGLLMAATLTYQGFFDFKVRSMMMSRWKKSLECLDIEFREELGIVESLSTGAQRLTWQAQGLPGDQLSLENGVILDHGIRFPLVIDPSGNAIDFLMNKHKDEKIQTTSFLDKSFTKTLAGAVRFGTTLLVENVERIDPILNPILNKEIQRTGGRTLVRIGTEEVDYSPQFKIILSTKNPGVQLTPDLCSRVTLVNFTVTPDSLQSQSLRHLVKSLKPELEEQRATLLKLQSEQNVKLRELEDQMLAKISACEGSILDDDRVVEGMEILMKEGSQVEEQISHSAEVMKQVHQAVARFEPFAAVCRKMFVLLEALRELSFLYEFPAKAFMTILEHILEHESASREADEAARIGALKMALFRETAARIGRSLQVDDKLVFSILLARFYQNDETMGSAQSESSEDLIAVITGVFGEDFPWQGRALNDLNEVTESEINSTVPLLLCSAPGHDVSGRVEAMARDLGKELFSVAMGSTEGYATAESMVAMASKRGTWVMLKNVHLCIEWLRDSFVKRLQTLGSQTHKDFRIFITSEMNDRLPAALLQISDLMVAEAPTGVKASLTRFFSSLSKDRLGSSSMIHNRMYLLLGWTHAVIQERLRYVPNGWTERYEFTEADAWHGLDVIDSLVSTSGSLDESNNRTPSDPEHLPWDAIRSTLCKGVFGGRVTSEVDQRVLDELVHAVFVPASFNVDFRLVEGSTTSPTLPDGSRREDILSWIASLPTHTPPAWIGLDRSAEEEREQRVVQSVQDKVSKMQVQCESDKE</sequence>
<evidence type="ECO:0000256" key="7">
    <source>
        <dbReference type="ARBA" id="ARBA00022737"/>
    </source>
</evidence>
<dbReference type="Pfam" id="PF12780">
    <property type="entry name" value="AAA_8"/>
    <property type="match status" value="1"/>
</dbReference>
<dbReference type="GO" id="GO:0045505">
    <property type="term" value="F:dynein intermediate chain binding"/>
    <property type="evidence" value="ECO:0007669"/>
    <property type="project" value="InterPro"/>
</dbReference>
<proteinExistence type="inferred from homology"/>
<evidence type="ECO:0000256" key="5">
    <source>
        <dbReference type="ARBA" id="ARBA00022490"/>
    </source>
</evidence>
<dbReference type="Gene3D" id="1.20.920.30">
    <property type="match status" value="1"/>
</dbReference>
<dbReference type="InterPro" id="IPR035706">
    <property type="entry name" value="AAA_9"/>
</dbReference>
<dbReference type="InterPro" id="IPR042228">
    <property type="entry name" value="Dynein_linker_3"/>
</dbReference>
<evidence type="ECO:0000256" key="8">
    <source>
        <dbReference type="ARBA" id="ARBA00022741"/>
    </source>
</evidence>
<dbReference type="Gene3D" id="1.20.920.20">
    <property type="match status" value="1"/>
</dbReference>
<dbReference type="Gene3D" id="1.10.287.2620">
    <property type="match status" value="1"/>
</dbReference>
<dbReference type="GO" id="GO:0007018">
    <property type="term" value="P:microtubule-based movement"/>
    <property type="evidence" value="ECO:0007669"/>
    <property type="project" value="InterPro"/>
</dbReference>
<keyword evidence="11 15" id="KW-0175">Coiled coil</keyword>
<dbReference type="InterPro" id="IPR024743">
    <property type="entry name" value="Dynein_HC_stalk"/>
</dbReference>
<dbReference type="InterPro" id="IPR041658">
    <property type="entry name" value="AAA_lid_11"/>
</dbReference>
<keyword evidence="13" id="KW-0206">Cytoskeleton</keyword>
<dbReference type="Gene3D" id="6.10.140.1060">
    <property type="match status" value="1"/>
</dbReference>
<dbReference type="InterPro" id="IPR042219">
    <property type="entry name" value="AAA_lid_11_sf"/>
</dbReference>
<keyword evidence="5" id="KW-0963">Cytoplasm</keyword>
<dbReference type="OrthoDB" id="424310at2759"/>
<dbReference type="InterPro" id="IPR042222">
    <property type="entry name" value="Dynein_2_N"/>
</dbReference>
<protein>
    <recommendedName>
        <fullName evidence="4">Dynein heavy chain, cytoplasmic</fullName>
    </recommendedName>
    <alternativeName>
        <fullName evidence="14">Dynein heavy chain, cytosolic</fullName>
    </alternativeName>
</protein>
<evidence type="ECO:0000256" key="11">
    <source>
        <dbReference type="ARBA" id="ARBA00023054"/>
    </source>
</evidence>
<dbReference type="RefSeq" id="XP_002185293.1">
    <property type="nucleotide sequence ID" value="XM_002185257.1"/>
</dbReference>
<dbReference type="Pfam" id="PF18198">
    <property type="entry name" value="AAA_lid_11"/>
    <property type="match status" value="1"/>
</dbReference>
<dbReference type="GeneID" id="7199205"/>
<dbReference type="STRING" id="556484.B7GDZ2"/>
<dbReference type="FunFam" id="3.40.50.300:FF:000122">
    <property type="entry name" value="Cytoplasmic dynein 1 heavy chain"/>
    <property type="match status" value="1"/>
</dbReference>
<keyword evidence="12" id="KW-0505">Motor protein</keyword>
<dbReference type="SUPFAM" id="SSF52540">
    <property type="entry name" value="P-loop containing nucleoside triphosphate hydrolases"/>
    <property type="match status" value="4"/>
</dbReference>
<dbReference type="Gene3D" id="1.10.8.720">
    <property type="entry name" value="Region D6 of dynein motor"/>
    <property type="match status" value="1"/>
</dbReference>
<dbReference type="Pfam" id="PF03028">
    <property type="entry name" value="Dynein_heavy"/>
    <property type="match status" value="1"/>
</dbReference>
<dbReference type="FunFam" id="1.10.8.720:FF:000003">
    <property type="entry name" value="Cytoplasmic dynein heavy chain 2"/>
    <property type="match status" value="1"/>
</dbReference>
<dbReference type="PANTHER" id="PTHR46532:SF4">
    <property type="entry name" value="AAA+ ATPASE DOMAIN-CONTAINING PROTEIN"/>
    <property type="match status" value="1"/>
</dbReference>
<keyword evidence="10" id="KW-0243">Dynein</keyword>
<organism evidence="18 19">
    <name type="scientific">Phaeodactylum tricornutum (strain CCAP 1055/1)</name>
    <dbReference type="NCBI Taxonomy" id="556484"/>
    <lineage>
        <taxon>Eukaryota</taxon>
        <taxon>Sar</taxon>
        <taxon>Stramenopiles</taxon>
        <taxon>Ochrophyta</taxon>
        <taxon>Bacillariophyta</taxon>
        <taxon>Bacillariophyceae</taxon>
        <taxon>Bacillariophycidae</taxon>
        <taxon>Naviculales</taxon>
        <taxon>Phaeodactylaceae</taxon>
        <taxon>Phaeodactylum</taxon>
    </lineage>
</organism>
<dbReference type="CDD" id="cd00009">
    <property type="entry name" value="AAA"/>
    <property type="match status" value="2"/>
</dbReference>
<dbReference type="InterPro" id="IPR013594">
    <property type="entry name" value="Dynein_heavy_tail"/>
</dbReference>
<dbReference type="PANTHER" id="PTHR46532">
    <property type="entry name" value="MALE FERTILITY FACTOR KL5"/>
    <property type="match status" value="1"/>
</dbReference>
<reference evidence="19" key="2">
    <citation type="submission" date="2008-08" db="EMBL/GenBank/DDBJ databases">
        <authorList>
            <consortium name="Diatom Consortium"/>
            <person name="Grigoriev I."/>
            <person name="Grimwood J."/>
            <person name="Kuo A."/>
            <person name="Otillar R.P."/>
            <person name="Salamov A."/>
            <person name="Detter J.C."/>
            <person name="Lindquist E."/>
            <person name="Shapiro H."/>
            <person name="Lucas S."/>
            <person name="Glavina del Rio T."/>
            <person name="Pitluck S."/>
            <person name="Rokhsar D."/>
            <person name="Bowler C."/>
        </authorList>
    </citation>
    <scope>GENOME REANNOTATION</scope>
    <source>
        <strain evidence="19">CCAP 1055/1</strain>
    </source>
</reference>
<keyword evidence="8" id="KW-0547">Nucleotide-binding</keyword>
<feature type="compositionally biased region" description="Basic and acidic residues" evidence="16">
    <location>
        <begin position="3012"/>
        <end position="3038"/>
    </location>
</feature>
<gene>
    <name evidence="18" type="primary">DHC1</name>
    <name evidence="18" type="ORF">PHATRDRAFT_31156</name>
</gene>
<dbReference type="GO" id="GO:0008569">
    <property type="term" value="F:minus-end-directed microtubule motor activity"/>
    <property type="evidence" value="ECO:0007669"/>
    <property type="project" value="InterPro"/>
</dbReference>
<evidence type="ECO:0000256" key="14">
    <source>
        <dbReference type="ARBA" id="ARBA00033439"/>
    </source>
</evidence>
<dbReference type="FunFam" id="1.20.58.1120:FF:000013">
    <property type="entry name" value="Dynein heavy chain-like protein"/>
    <property type="match status" value="1"/>
</dbReference>
<dbReference type="FunFam" id="3.40.50.300:FF:001013">
    <property type="entry name" value="Dynein heavy chain, cytoplasmic"/>
    <property type="match status" value="1"/>
</dbReference>
<feature type="coiled-coil region" evidence="15">
    <location>
        <begin position="299"/>
        <end position="326"/>
    </location>
</feature>
<keyword evidence="6" id="KW-0493">Microtubule</keyword>
<evidence type="ECO:0000256" key="4">
    <source>
        <dbReference type="ARBA" id="ARBA00022197"/>
    </source>
</evidence>
<evidence type="ECO:0000256" key="3">
    <source>
        <dbReference type="ARBA" id="ARBA00011655"/>
    </source>
</evidence>
<keyword evidence="7" id="KW-0677">Repeat</keyword>
<reference evidence="18 19" key="1">
    <citation type="journal article" date="2008" name="Nature">
        <title>The Phaeodactylum genome reveals the evolutionary history of diatom genomes.</title>
        <authorList>
            <person name="Bowler C."/>
            <person name="Allen A.E."/>
            <person name="Badger J.H."/>
            <person name="Grimwood J."/>
            <person name="Jabbari K."/>
            <person name="Kuo A."/>
            <person name="Maheswari U."/>
            <person name="Martens C."/>
            <person name="Maumus F."/>
            <person name="Otillar R.P."/>
            <person name="Rayko E."/>
            <person name="Salamov A."/>
            <person name="Vandepoele K."/>
            <person name="Beszteri B."/>
            <person name="Gruber A."/>
            <person name="Heijde M."/>
            <person name="Katinka M."/>
            <person name="Mock T."/>
            <person name="Valentin K."/>
            <person name="Verret F."/>
            <person name="Berges J.A."/>
            <person name="Brownlee C."/>
            <person name="Cadoret J.P."/>
            <person name="Chiovitti A."/>
            <person name="Choi C.J."/>
            <person name="Coesel S."/>
            <person name="De Martino A."/>
            <person name="Detter J.C."/>
            <person name="Durkin C."/>
            <person name="Falciatore A."/>
            <person name="Fournet J."/>
            <person name="Haruta M."/>
            <person name="Huysman M.J."/>
            <person name="Jenkins B.D."/>
            <person name="Jiroutova K."/>
            <person name="Jorgensen R.E."/>
            <person name="Joubert Y."/>
            <person name="Kaplan A."/>
            <person name="Kroger N."/>
            <person name="Kroth P.G."/>
            <person name="La Roche J."/>
            <person name="Lindquist E."/>
            <person name="Lommer M."/>
            <person name="Martin-Jezequel V."/>
            <person name="Lopez P.J."/>
            <person name="Lucas S."/>
            <person name="Mangogna M."/>
            <person name="McGinnis K."/>
            <person name="Medlin L.K."/>
            <person name="Montsant A."/>
            <person name="Oudot-Le Secq M.P."/>
            <person name="Napoli C."/>
            <person name="Obornik M."/>
            <person name="Parker M.S."/>
            <person name="Petit J.L."/>
            <person name="Porcel B.M."/>
            <person name="Poulsen N."/>
            <person name="Robison M."/>
            <person name="Rychlewski L."/>
            <person name="Rynearson T.A."/>
            <person name="Schmutz J."/>
            <person name="Shapiro H."/>
            <person name="Siaut M."/>
            <person name="Stanley M."/>
            <person name="Sussman M.R."/>
            <person name="Taylor A.R."/>
            <person name="Vardi A."/>
            <person name="von Dassow P."/>
            <person name="Vyverman W."/>
            <person name="Willis A."/>
            <person name="Wyrwicz L.S."/>
            <person name="Rokhsar D.S."/>
            <person name="Weissenbach J."/>
            <person name="Armbrust E.V."/>
            <person name="Green B.R."/>
            <person name="Van de Peer Y."/>
            <person name="Grigoriev I.V."/>
        </authorList>
    </citation>
    <scope>NUCLEOTIDE SEQUENCE [LARGE SCALE GENOMIC DNA]</scope>
    <source>
        <strain evidence="18 19">CCAP 1055/1</strain>
    </source>
</reference>
<dbReference type="SMART" id="SM00382">
    <property type="entry name" value="AAA"/>
    <property type="match status" value="4"/>
</dbReference>
<evidence type="ECO:0000256" key="15">
    <source>
        <dbReference type="SAM" id="Coils"/>
    </source>
</evidence>
<evidence type="ECO:0000256" key="10">
    <source>
        <dbReference type="ARBA" id="ARBA00023017"/>
    </source>
</evidence>
<dbReference type="GO" id="GO:0005858">
    <property type="term" value="C:axonemal dynein complex"/>
    <property type="evidence" value="ECO:0007669"/>
    <property type="project" value="TreeGrafter"/>
</dbReference>
<dbReference type="InterPro" id="IPR024317">
    <property type="entry name" value="Dynein_heavy_chain_D4_dom"/>
</dbReference>
<feature type="domain" description="AAA+ ATPase" evidence="17">
    <location>
        <begin position="1968"/>
        <end position="2201"/>
    </location>
</feature>
<dbReference type="GO" id="GO:0005524">
    <property type="term" value="F:ATP binding"/>
    <property type="evidence" value="ECO:0007669"/>
    <property type="project" value="UniProtKB-KW"/>
</dbReference>
<dbReference type="InterPro" id="IPR003593">
    <property type="entry name" value="AAA+_ATPase"/>
</dbReference>
<dbReference type="InterPro" id="IPR054354">
    <property type="entry name" value="DYNC2H1-like_lid"/>
</dbReference>
<feature type="coiled-coil region" evidence="15">
    <location>
        <begin position="3159"/>
        <end position="3235"/>
    </location>
</feature>
<dbReference type="InterPro" id="IPR013602">
    <property type="entry name" value="Dynein_heavy_linker"/>
</dbReference>
<dbReference type="EMBL" id="CM000631">
    <property type="protein sequence ID" value="EEC43162.1"/>
    <property type="molecule type" value="Genomic_DNA"/>
</dbReference>
<dbReference type="InterPro" id="IPR026983">
    <property type="entry name" value="DHC"/>
</dbReference>
<evidence type="ECO:0000256" key="6">
    <source>
        <dbReference type="ARBA" id="ARBA00022701"/>
    </source>
</evidence>
<dbReference type="Gene3D" id="3.20.180.20">
    <property type="entry name" value="Dynein heavy chain, N-terminal domain 2"/>
    <property type="match status" value="1"/>
</dbReference>
<feature type="domain" description="AAA+ ATPase" evidence="17">
    <location>
        <begin position="2673"/>
        <end position="2839"/>
    </location>
</feature>
<comment type="subcellular location">
    <subcellularLocation>
        <location evidence="1">Cytoplasm</location>
        <location evidence="1">Cytoskeleton</location>
    </subcellularLocation>
</comment>
<evidence type="ECO:0000256" key="12">
    <source>
        <dbReference type="ARBA" id="ARBA00023175"/>
    </source>
</evidence>
<dbReference type="PaxDb" id="2850-Phatr31156"/>
<dbReference type="PROSITE" id="PS00675">
    <property type="entry name" value="SIGMA54_INTERACT_1"/>
    <property type="match status" value="1"/>
</dbReference>
<comment type="subunit">
    <text evidence="3">Consists of at least two heavy chains and a number of intermediate and light chains.</text>
</comment>
<dbReference type="Gene3D" id="1.20.58.1120">
    <property type="match status" value="1"/>
</dbReference>
<dbReference type="Pfam" id="PF17852">
    <property type="entry name" value="Dynein_AAA_lid"/>
    <property type="match status" value="1"/>
</dbReference>
<comment type="similarity">
    <text evidence="2">Belongs to the dynein heavy chain family.</text>
</comment>
<evidence type="ECO:0000256" key="9">
    <source>
        <dbReference type="ARBA" id="ARBA00022840"/>
    </source>
</evidence>
<dbReference type="FunFam" id="1.20.140.100:FF:000002">
    <property type="entry name" value="Cytoplasmic dynein heavy chain 1"/>
    <property type="match status" value="1"/>
</dbReference>
<dbReference type="HOGENOM" id="CLU_000038_9_2_1"/>
<dbReference type="FunCoup" id="B7GDZ2">
    <property type="interactions" value="223"/>
</dbReference>
<dbReference type="Pfam" id="PF08393">
    <property type="entry name" value="DHC_N2"/>
    <property type="match status" value="1"/>
</dbReference>
<dbReference type="Pfam" id="PF22597">
    <property type="entry name" value="DYN_lid"/>
    <property type="match status" value="1"/>
</dbReference>
<dbReference type="InterPro" id="IPR027417">
    <property type="entry name" value="P-loop_NTPase"/>
</dbReference>
<dbReference type="Pfam" id="PF12775">
    <property type="entry name" value="AAA_7"/>
    <property type="match status" value="1"/>
</dbReference>
<accession>B7GDZ2</accession>
<dbReference type="InParanoid" id="B7GDZ2"/>
<dbReference type="Gene3D" id="1.20.140.100">
    <property type="entry name" value="Dynein heavy chain, N-terminal domain 2"/>
    <property type="match status" value="1"/>
</dbReference>
<evidence type="ECO:0000259" key="17">
    <source>
        <dbReference type="SMART" id="SM00382"/>
    </source>
</evidence>
<evidence type="ECO:0000256" key="1">
    <source>
        <dbReference type="ARBA" id="ARBA00004245"/>
    </source>
</evidence>
<dbReference type="Proteomes" id="UP000000759">
    <property type="component" value="Chromosome 29"/>
</dbReference>
<dbReference type="InterPro" id="IPR004273">
    <property type="entry name" value="Dynein_heavy_D6_P-loop"/>
</dbReference>
<dbReference type="Gene3D" id="1.10.8.1220">
    <property type="match status" value="1"/>
</dbReference>
<dbReference type="Gene3D" id="3.40.50.300">
    <property type="entry name" value="P-loop containing nucleotide triphosphate hydrolases"/>
    <property type="match status" value="5"/>
</dbReference>
<dbReference type="FunFam" id="3.40.50.300:FF:000373">
    <property type="entry name" value="Cytoplasmic dynein heavy chain 2"/>
    <property type="match status" value="1"/>
</dbReference>
<dbReference type="Pfam" id="PF12777">
    <property type="entry name" value="MT"/>
    <property type="match status" value="1"/>
</dbReference>
<dbReference type="Pfam" id="PF08385">
    <property type="entry name" value="DHC_N1"/>
    <property type="match status" value="1"/>
</dbReference>
<feature type="domain" description="AAA+ ATPase" evidence="17">
    <location>
        <begin position="2328"/>
        <end position="2480"/>
    </location>
</feature>
<dbReference type="KEGG" id="pti:PHATRDRAFT_31156"/>
<dbReference type="Pfam" id="PF12774">
    <property type="entry name" value="AAA_6"/>
    <property type="match status" value="1"/>
</dbReference>
<dbReference type="InterPro" id="IPR025662">
    <property type="entry name" value="Sigma_54_int_dom_ATP-bd_1"/>
</dbReference>
<evidence type="ECO:0000313" key="18">
    <source>
        <dbReference type="EMBL" id="EEC43162.1"/>
    </source>
</evidence>
<evidence type="ECO:0000256" key="13">
    <source>
        <dbReference type="ARBA" id="ARBA00023212"/>
    </source>
</evidence>
<dbReference type="FunFam" id="3.40.50.300:FF:000071">
    <property type="entry name" value="Cytoplasmic dynein heavy chain 1"/>
    <property type="match status" value="1"/>
</dbReference>
<dbReference type="FunFam" id="1.10.287.2620:FF:000001">
    <property type="entry name" value="Cytoplasmic dynein heavy chain 1"/>
    <property type="match status" value="1"/>
</dbReference>
<dbReference type="GO" id="GO:0005874">
    <property type="term" value="C:microtubule"/>
    <property type="evidence" value="ECO:0007669"/>
    <property type="project" value="UniProtKB-KW"/>
</dbReference>
<dbReference type="InterPro" id="IPR041466">
    <property type="entry name" value="Dynein_AAA5_ext"/>
</dbReference>
<feature type="domain" description="AAA+ ATPase" evidence="17">
    <location>
        <begin position="1680"/>
        <end position="1817"/>
    </location>
</feature>
<dbReference type="Gene3D" id="1.10.472.130">
    <property type="match status" value="1"/>
</dbReference>
<dbReference type="InterPro" id="IPR035699">
    <property type="entry name" value="AAA_6"/>
</dbReference>
<dbReference type="InterPro" id="IPR043157">
    <property type="entry name" value="Dynein_AAA1S"/>
</dbReference>
<evidence type="ECO:0000256" key="2">
    <source>
        <dbReference type="ARBA" id="ARBA00008887"/>
    </source>
</evidence>
<dbReference type="Gene3D" id="1.10.8.710">
    <property type="match status" value="1"/>
</dbReference>
<feature type="region of interest" description="Disordered" evidence="16">
    <location>
        <begin position="3012"/>
        <end position="3051"/>
    </location>
</feature>
<keyword evidence="19" id="KW-1185">Reference proteome</keyword>
<dbReference type="GO" id="GO:0051959">
    <property type="term" value="F:dynein light intermediate chain binding"/>
    <property type="evidence" value="ECO:0007669"/>
    <property type="project" value="InterPro"/>
</dbReference>
<keyword evidence="9" id="KW-0067">ATP-binding</keyword>
<evidence type="ECO:0000256" key="16">
    <source>
        <dbReference type="SAM" id="MobiDB-lite"/>
    </source>
</evidence>
<name>B7GDZ2_PHATC</name>
<dbReference type="Pfam" id="PF12781">
    <property type="entry name" value="AAA_9"/>
    <property type="match status" value="1"/>
</dbReference>